<evidence type="ECO:0000256" key="1">
    <source>
        <dbReference type="ARBA" id="ARBA00010923"/>
    </source>
</evidence>
<dbReference type="GO" id="GO:0009307">
    <property type="term" value="P:DNA restriction-modification system"/>
    <property type="evidence" value="ECO:0007669"/>
    <property type="project" value="UniProtKB-KW"/>
</dbReference>
<dbReference type="EMBL" id="LN515531">
    <property type="protein sequence ID" value="CEA13366.1"/>
    <property type="molecule type" value="Genomic_DNA"/>
</dbReference>
<dbReference type="InterPro" id="IPR044946">
    <property type="entry name" value="Restrct_endonuc_typeI_TRD_sf"/>
</dbReference>
<dbReference type="InterPro" id="IPR052021">
    <property type="entry name" value="Type-I_RS_S_subunit"/>
</dbReference>
<evidence type="ECO:0000256" key="3">
    <source>
        <dbReference type="ARBA" id="ARBA00023125"/>
    </source>
</evidence>
<dbReference type="SUPFAM" id="SSF116734">
    <property type="entry name" value="DNA methylase specificity domain"/>
    <property type="match status" value="2"/>
</dbReference>
<reference evidence="5" key="1">
    <citation type="submission" date="2014-08" db="EMBL/GenBank/DDBJ databases">
        <authorList>
            <person name="Wibberg D."/>
        </authorList>
    </citation>
    <scope>NUCLEOTIDE SEQUENCE</scope>
</reference>
<accession>A0A090JV54</accession>
<evidence type="ECO:0000256" key="2">
    <source>
        <dbReference type="ARBA" id="ARBA00022747"/>
    </source>
</evidence>
<dbReference type="PANTHER" id="PTHR30408:SF12">
    <property type="entry name" value="TYPE I RESTRICTION ENZYME MJAVIII SPECIFICITY SUBUNIT"/>
    <property type="match status" value="1"/>
</dbReference>
<sequence length="447" mass="50419">MKLKPYPEYKDSGVEWIGDIPVSWGIFKLKHVINEFISGGTPNSDNEKFWVQNEEDGVPWVAIGDMTNNEVVEDTKKKITFDGLANKKLRILKSGTLIYSIFASLGKVSLLGIDATTNQAILGLITNEKIDGIFLKYYLRYLEKPIIALSNANTQNNLNSTIVKNIEFSLPNDYNDQIKIASFLDKKTSEIDLTIEKDTRLIELLKEKRTALINHVVTKGLDSTVKMKDSGVEWIGEIPESWEIGRMGADCTVKARLGWRGLKASEYVNEGYIFLSTPNIKNNEIDFENVNYITPERYFESPEIMLDVGDVLLAKDGSTLGISNVVRYLPVPATVNSSIAVIKPKNGLNSVYLHYFISSAYMQNVIQKIKDGMGVPHLFQADIRKFTIFKPPIEEQYLIASYIDQKTAEIGLLIQNVQNKINLLEEYKKSLIHHVVTGKMDVREVAV</sequence>
<protein>
    <submittedName>
        <fullName evidence="5">HsdS protein</fullName>
    </submittedName>
</protein>
<gene>
    <name evidence="5" type="ORF">DSM1535_1021</name>
</gene>
<dbReference type="KEGG" id="mfi:DSM1535_1021"/>
<dbReference type="Gene3D" id="1.10.287.1120">
    <property type="entry name" value="Bipartite methylase S protein"/>
    <property type="match status" value="1"/>
</dbReference>
<dbReference type="InterPro" id="IPR000055">
    <property type="entry name" value="Restrct_endonuc_typeI_TRD"/>
</dbReference>
<feature type="domain" description="Type I restriction modification DNA specificity" evidence="4">
    <location>
        <begin position="21"/>
        <end position="195"/>
    </location>
</feature>
<feature type="domain" description="Type I restriction modification DNA specificity" evidence="4">
    <location>
        <begin position="263"/>
        <end position="421"/>
    </location>
</feature>
<dbReference type="PANTHER" id="PTHR30408">
    <property type="entry name" value="TYPE-1 RESTRICTION ENZYME ECOKI SPECIFICITY PROTEIN"/>
    <property type="match status" value="1"/>
</dbReference>
<dbReference type="REBASE" id="92883">
    <property type="entry name" value="S.Mfo1535ORF1022P"/>
</dbReference>
<proteinExistence type="inferred from homology"/>
<organism evidence="5">
    <name type="scientific">Methanobacterium formicicum</name>
    <dbReference type="NCBI Taxonomy" id="2162"/>
    <lineage>
        <taxon>Archaea</taxon>
        <taxon>Methanobacteriati</taxon>
        <taxon>Methanobacteriota</taxon>
        <taxon>Methanomada group</taxon>
        <taxon>Methanobacteria</taxon>
        <taxon>Methanobacteriales</taxon>
        <taxon>Methanobacteriaceae</taxon>
        <taxon>Methanobacterium</taxon>
    </lineage>
</organism>
<dbReference type="AlphaFoldDB" id="A0A090JV54"/>
<evidence type="ECO:0000259" key="4">
    <source>
        <dbReference type="Pfam" id="PF01420"/>
    </source>
</evidence>
<comment type="similarity">
    <text evidence="1">Belongs to the type-I restriction system S methylase family.</text>
</comment>
<dbReference type="RefSeq" id="WP_048072586.1">
    <property type="nucleotide sequence ID" value="NZ_JARVXG010000040.1"/>
</dbReference>
<dbReference type="CDD" id="cd17275">
    <property type="entry name" value="RMtype1_S_MjaORF132P-TRD1-CR1_like"/>
    <property type="match status" value="1"/>
</dbReference>
<dbReference type="GO" id="GO:0003677">
    <property type="term" value="F:DNA binding"/>
    <property type="evidence" value="ECO:0007669"/>
    <property type="project" value="UniProtKB-KW"/>
</dbReference>
<dbReference type="Pfam" id="PF01420">
    <property type="entry name" value="Methylase_S"/>
    <property type="match status" value="2"/>
</dbReference>
<dbReference type="PATRIC" id="fig|2162.9.peg.1049"/>
<dbReference type="Gene3D" id="3.90.220.20">
    <property type="entry name" value="DNA methylase specificity domains"/>
    <property type="match status" value="2"/>
</dbReference>
<name>A0A090JV54_METFO</name>
<keyword evidence="2" id="KW-0680">Restriction system</keyword>
<keyword evidence="3" id="KW-0238">DNA-binding</keyword>
<evidence type="ECO:0000313" key="5">
    <source>
        <dbReference type="EMBL" id="CEA13366.1"/>
    </source>
</evidence>